<dbReference type="AlphaFoldDB" id="A0A0H4IZ77"/>
<gene>
    <name evidence="1" type="ORF">VI33_03460</name>
</gene>
<accession>A0A0H4IZ77</accession>
<dbReference type="Proteomes" id="UP000066549">
    <property type="component" value="Chromosome"/>
</dbReference>
<dbReference type="PATRIC" id="fig|1623450.3.peg.683"/>
<dbReference type="InterPro" id="IPR025444">
    <property type="entry name" value="Monooxy_af470"/>
</dbReference>
<evidence type="ECO:0000313" key="1">
    <source>
        <dbReference type="EMBL" id="AKO65789.1"/>
    </source>
</evidence>
<organism evidence="1 2">
    <name type="scientific">Methylophilales bacterium MBRS-H7</name>
    <dbReference type="NCBI Taxonomy" id="1623450"/>
    <lineage>
        <taxon>Bacteria</taxon>
        <taxon>Pseudomonadati</taxon>
        <taxon>Pseudomonadota</taxon>
        <taxon>Betaproteobacteria</taxon>
        <taxon>Nitrosomonadales</taxon>
        <taxon>OM43 clade</taxon>
    </lineage>
</organism>
<reference evidence="1 2" key="1">
    <citation type="submission" date="2015-03" db="EMBL/GenBank/DDBJ databases">
        <title>Comparative analysis of the OM43 clade including a novel species from Red Sea uncovers genomic and metabolic diversity among marine methylotrophs.</title>
        <authorList>
            <person name="Jimenez-Infante F."/>
            <person name="Ngugi D.K."/>
            <person name="Vinu M."/>
            <person name="Alam I."/>
            <person name="Kamau A."/>
            <person name="Blom J."/>
            <person name="Bajic V.B."/>
            <person name="Stingl U."/>
        </authorList>
    </citation>
    <scope>NUCLEOTIDE SEQUENCE [LARGE SCALE GENOMIC DNA]</scope>
    <source>
        <strain evidence="1 2">MBRSH7</strain>
    </source>
</reference>
<dbReference type="Pfam" id="PF13826">
    <property type="entry name" value="Monooxy_af470-like"/>
    <property type="match status" value="1"/>
</dbReference>
<proteinExistence type="predicted"/>
<dbReference type="EMBL" id="CP011002">
    <property type="protein sequence ID" value="AKO65789.1"/>
    <property type="molecule type" value="Genomic_DNA"/>
</dbReference>
<dbReference type="OrthoDB" id="7566033at2"/>
<sequence>MKNKKIIKDRVTAKKDSGFVVFLIGMRINYFWKIHRWFPIFLSFPKMVKELIKNQSLGYLGGETWFGRNIITIQYWESFDKLEHFARSKDLSHLPEWQKFLKKVGTNGDVGVWHETYIINKGQYENIYANMPPFLLGKVGKLEKVITKNNSARKRVNQKNS</sequence>
<name>A0A0H4IZ77_9PROT</name>
<keyword evidence="2" id="KW-1185">Reference proteome</keyword>
<evidence type="ECO:0000313" key="2">
    <source>
        <dbReference type="Proteomes" id="UP000066549"/>
    </source>
</evidence>
<protein>
    <submittedName>
        <fullName evidence="1">Transcriptional regulator</fullName>
    </submittedName>
</protein>